<dbReference type="AlphaFoldDB" id="A0A834JHK9"/>
<accession>A0A834JHK9</accession>
<dbReference type="Proteomes" id="UP000617340">
    <property type="component" value="Unassembled WGS sequence"/>
</dbReference>
<protein>
    <submittedName>
        <fullName evidence="1">Uncharacterized protein</fullName>
    </submittedName>
</protein>
<sequence length="85" mass="10019">MLTVGEMDSVYLWIIWCRLYARRKNFCDPMCEWMMIFAKVYVDDSECGNDRKVERIFCSDEDRTGMAPIGQSWSQGSTIDQTKRC</sequence>
<name>A0A834JHK9_VESGE</name>
<evidence type="ECO:0000313" key="2">
    <source>
        <dbReference type="Proteomes" id="UP000617340"/>
    </source>
</evidence>
<organism evidence="1 2">
    <name type="scientific">Vespula germanica</name>
    <name type="common">German yellow jacket</name>
    <name type="synonym">Paravespula germanica</name>
    <dbReference type="NCBI Taxonomy" id="30212"/>
    <lineage>
        <taxon>Eukaryota</taxon>
        <taxon>Metazoa</taxon>
        <taxon>Ecdysozoa</taxon>
        <taxon>Arthropoda</taxon>
        <taxon>Hexapoda</taxon>
        <taxon>Insecta</taxon>
        <taxon>Pterygota</taxon>
        <taxon>Neoptera</taxon>
        <taxon>Endopterygota</taxon>
        <taxon>Hymenoptera</taxon>
        <taxon>Apocrita</taxon>
        <taxon>Aculeata</taxon>
        <taxon>Vespoidea</taxon>
        <taxon>Vespidae</taxon>
        <taxon>Vespinae</taxon>
        <taxon>Vespula</taxon>
    </lineage>
</organism>
<gene>
    <name evidence="1" type="ORF">HZH68_012421</name>
</gene>
<evidence type="ECO:0000313" key="1">
    <source>
        <dbReference type="EMBL" id="KAF7388479.1"/>
    </source>
</evidence>
<proteinExistence type="predicted"/>
<dbReference type="EMBL" id="JACSDZ010000013">
    <property type="protein sequence ID" value="KAF7388479.1"/>
    <property type="molecule type" value="Genomic_DNA"/>
</dbReference>
<comment type="caution">
    <text evidence="1">The sequence shown here is derived from an EMBL/GenBank/DDBJ whole genome shotgun (WGS) entry which is preliminary data.</text>
</comment>
<reference evidence="1" key="1">
    <citation type="journal article" date="2020" name="G3 (Bethesda)">
        <title>High-Quality Assemblies for Three Invasive Social Wasps from the &lt;i&gt;Vespula&lt;/i&gt; Genus.</title>
        <authorList>
            <person name="Harrop T.W.R."/>
            <person name="Guhlin J."/>
            <person name="McLaughlin G.M."/>
            <person name="Permina E."/>
            <person name="Stockwell P."/>
            <person name="Gilligan J."/>
            <person name="Le Lec M.F."/>
            <person name="Gruber M.A.M."/>
            <person name="Quinn O."/>
            <person name="Lovegrove M."/>
            <person name="Duncan E.J."/>
            <person name="Remnant E.J."/>
            <person name="Van Eeckhoven J."/>
            <person name="Graham B."/>
            <person name="Knapp R.A."/>
            <person name="Langford K.W."/>
            <person name="Kronenberg Z."/>
            <person name="Press M.O."/>
            <person name="Eacker S.M."/>
            <person name="Wilson-Rankin E.E."/>
            <person name="Purcell J."/>
            <person name="Lester P.J."/>
            <person name="Dearden P.K."/>
        </authorList>
    </citation>
    <scope>NUCLEOTIDE SEQUENCE</scope>
    <source>
        <strain evidence="1">Linc-1</strain>
    </source>
</reference>
<keyword evidence="2" id="KW-1185">Reference proteome</keyword>